<dbReference type="PANTHER" id="PTHR43479">
    <property type="entry name" value="ACREF/ENVCD OPERON REPRESSOR-RELATED"/>
    <property type="match status" value="1"/>
</dbReference>
<gene>
    <name evidence="4" type="ORF">FC24_GL001625</name>
</gene>
<dbReference type="InterPro" id="IPR001647">
    <property type="entry name" value="HTH_TetR"/>
</dbReference>
<evidence type="ECO:0000313" key="4">
    <source>
        <dbReference type="EMBL" id="KRM97305.1"/>
    </source>
</evidence>
<evidence type="ECO:0000256" key="2">
    <source>
        <dbReference type="PROSITE-ProRule" id="PRU00335"/>
    </source>
</evidence>
<dbReference type="InterPro" id="IPR050624">
    <property type="entry name" value="HTH-type_Tx_Regulator"/>
</dbReference>
<dbReference type="RefSeq" id="WP_057874175.1">
    <property type="nucleotide sequence ID" value="NZ_AYYI01000043.1"/>
</dbReference>
<sequence>MVETKQKLARTLKQLMQTTPVDQITINQLTKHAQVARNTFYYHFTDINQLLAWLYHQEIVQQLAAYRQEKNWENGLMLLLAYIERNRHFCMNTFSSLSRDLLSHFLYQVAFDMVTGVIIDLAPNCQADLRDEIANFYGWALATQIEQWLVTNLAESKQEFYQRMYRMLHGTVTHVIQQNTQFLGK</sequence>
<dbReference type="Pfam" id="PF14278">
    <property type="entry name" value="TetR_C_8"/>
    <property type="match status" value="1"/>
</dbReference>
<reference evidence="4 5" key="1">
    <citation type="journal article" date="2015" name="Genome Announc.">
        <title>Expanding the biotechnology potential of lactobacilli through comparative genomics of 213 strains and associated genera.</title>
        <authorList>
            <person name="Sun Z."/>
            <person name="Harris H.M."/>
            <person name="McCann A."/>
            <person name="Guo C."/>
            <person name="Argimon S."/>
            <person name="Zhang W."/>
            <person name="Yang X."/>
            <person name="Jeffery I.B."/>
            <person name="Cooney J.C."/>
            <person name="Kagawa T.F."/>
            <person name="Liu W."/>
            <person name="Song Y."/>
            <person name="Salvetti E."/>
            <person name="Wrobel A."/>
            <person name="Rasinkangas P."/>
            <person name="Parkhill J."/>
            <person name="Rea M.C."/>
            <person name="O'Sullivan O."/>
            <person name="Ritari J."/>
            <person name="Douillard F.P."/>
            <person name="Paul Ross R."/>
            <person name="Yang R."/>
            <person name="Briner A.E."/>
            <person name="Felis G.E."/>
            <person name="de Vos W.M."/>
            <person name="Barrangou R."/>
            <person name="Klaenhammer T.R."/>
            <person name="Caufield P.W."/>
            <person name="Cui Y."/>
            <person name="Zhang H."/>
            <person name="O'Toole P.W."/>
        </authorList>
    </citation>
    <scope>NUCLEOTIDE SEQUENCE [LARGE SCALE GENOMIC DNA]</scope>
    <source>
        <strain evidence="4 5">DSM 20253</strain>
    </source>
</reference>
<evidence type="ECO:0000259" key="3">
    <source>
        <dbReference type="PROSITE" id="PS50977"/>
    </source>
</evidence>
<keyword evidence="5" id="KW-1185">Reference proteome</keyword>
<dbReference type="InterPro" id="IPR039532">
    <property type="entry name" value="TetR_C_Firmicutes"/>
</dbReference>
<dbReference type="OrthoDB" id="9810250at2"/>
<organism evidence="4 5">
    <name type="scientific">Loigolactobacillus rennini DSM 20253</name>
    <dbReference type="NCBI Taxonomy" id="1423796"/>
    <lineage>
        <taxon>Bacteria</taxon>
        <taxon>Bacillati</taxon>
        <taxon>Bacillota</taxon>
        <taxon>Bacilli</taxon>
        <taxon>Lactobacillales</taxon>
        <taxon>Lactobacillaceae</taxon>
        <taxon>Loigolactobacillus</taxon>
    </lineage>
</organism>
<dbReference type="Proteomes" id="UP000051638">
    <property type="component" value="Unassembled WGS sequence"/>
</dbReference>
<feature type="domain" description="HTH tetR-type" evidence="3">
    <location>
        <begin position="2"/>
        <end position="62"/>
    </location>
</feature>
<dbReference type="InterPro" id="IPR009057">
    <property type="entry name" value="Homeodomain-like_sf"/>
</dbReference>
<dbReference type="PANTHER" id="PTHR43479:SF7">
    <property type="entry name" value="TETR-FAMILY TRANSCRIPTIONAL REGULATOR"/>
    <property type="match status" value="1"/>
</dbReference>
<dbReference type="STRING" id="1423796.FC24_GL001625"/>
<name>A0A0R2D9D1_9LACO</name>
<dbReference type="Pfam" id="PF00440">
    <property type="entry name" value="TetR_N"/>
    <property type="match status" value="1"/>
</dbReference>
<dbReference type="EMBL" id="AYYI01000043">
    <property type="protein sequence ID" value="KRM97305.1"/>
    <property type="molecule type" value="Genomic_DNA"/>
</dbReference>
<dbReference type="PATRIC" id="fig|1423796.3.peg.1652"/>
<keyword evidence="1 2" id="KW-0238">DNA-binding</keyword>
<comment type="caution">
    <text evidence="4">The sequence shown here is derived from an EMBL/GenBank/DDBJ whole genome shotgun (WGS) entry which is preliminary data.</text>
</comment>
<dbReference type="Gene3D" id="1.10.357.10">
    <property type="entry name" value="Tetracycline Repressor, domain 2"/>
    <property type="match status" value="1"/>
</dbReference>
<dbReference type="SUPFAM" id="SSF46689">
    <property type="entry name" value="Homeodomain-like"/>
    <property type="match status" value="1"/>
</dbReference>
<evidence type="ECO:0000256" key="1">
    <source>
        <dbReference type="ARBA" id="ARBA00023125"/>
    </source>
</evidence>
<dbReference type="GO" id="GO:0003677">
    <property type="term" value="F:DNA binding"/>
    <property type="evidence" value="ECO:0007669"/>
    <property type="project" value="UniProtKB-UniRule"/>
</dbReference>
<dbReference type="AlphaFoldDB" id="A0A0R2D9D1"/>
<dbReference type="PROSITE" id="PS50977">
    <property type="entry name" value="HTH_TETR_2"/>
    <property type="match status" value="1"/>
</dbReference>
<protein>
    <recommendedName>
        <fullName evidence="3">HTH tetR-type domain-containing protein</fullName>
    </recommendedName>
</protein>
<accession>A0A0R2D9D1</accession>
<evidence type="ECO:0000313" key="5">
    <source>
        <dbReference type="Proteomes" id="UP000051638"/>
    </source>
</evidence>
<proteinExistence type="predicted"/>
<feature type="DNA-binding region" description="H-T-H motif" evidence="2">
    <location>
        <begin position="25"/>
        <end position="44"/>
    </location>
</feature>